<evidence type="ECO:0000256" key="4">
    <source>
        <dbReference type="SAM" id="SignalP"/>
    </source>
</evidence>
<dbReference type="InterPro" id="IPR001507">
    <property type="entry name" value="ZP_dom"/>
</dbReference>
<gene>
    <name evidence="6" type="ORF">ACEWY4_015850</name>
</gene>
<evidence type="ECO:0000256" key="2">
    <source>
        <dbReference type="ARBA" id="ARBA00023157"/>
    </source>
</evidence>
<evidence type="ECO:0000256" key="3">
    <source>
        <dbReference type="SAM" id="MobiDB-lite"/>
    </source>
</evidence>
<protein>
    <recommendedName>
        <fullName evidence="5">ZP domain-containing protein</fullName>
    </recommendedName>
</protein>
<dbReference type="PANTHER" id="PTHR14002:SF43">
    <property type="entry name" value="DELTA-LIKE PROTEIN"/>
    <property type="match status" value="1"/>
</dbReference>
<dbReference type="AlphaFoldDB" id="A0ABD1JQ18"/>
<evidence type="ECO:0000313" key="6">
    <source>
        <dbReference type="EMBL" id="KAL2088951.1"/>
    </source>
</evidence>
<keyword evidence="2" id="KW-1015">Disulfide bond</keyword>
<sequence>MLRLVPWRMQALILSFLSVIAICNALPFTAIINIEPLDNNDVKVRAHYGAIVPLPCPSLLHSVCNEGNSSCIAHIVPSPMQGKQPPPGWCVRQWQKIIPKQHSSNIHLGTSAGVVLSTRADLSIRKDKRKVNRPPFSALIPPIRVSAGCSRDIRLSTYDLDGDRVRCRYAQDKSGECHGNCPQHAFLLLDEASCTLRYTGGASVGQYYVKLMVEDFPVPIPHVQMDQEALSSNPVFLSITVEAEVADCAALPLFVDKTPAENTMFPVLPYEEVKFNVTVRSEAEAVLEMAVAGPPSLYISQLKDEQNSDKSSALSWVRDVNQLSRLLSICFTANTNSLQSEIRCIWLQQRPMNDLPAGTELNCSNTNMTLVLPVSSMADLPLDDLTLNDPSCPVFHNTTHVTAVFPLLGCGTKIVHAGSDLVYTNTLKSTGITSLITRRATLTLPLACRIKPQEAKGPRYKIAMPKEEKVFGKFTFWVEFHRPGKGPLGNLTRVRQFRRIPRQVREVVKVARMELLDMYVFSNSSMTRAQLMMGGCMQSKTEDFSSASPLVDSGCSRSNRSLEMIVQTSLIKVYRLDLSKIPTVGNMMYVECKVSLCVTTQASEKCPEPCDPNPNANVLVSNFMSSNYTVRSGPVFLLDTPDPVAATTPQAATTATVTTTPTPTPTQPPANTTTGSATDRSSSLALLLTTVFLHTLCLCLIH</sequence>
<organism evidence="6 7">
    <name type="scientific">Coilia grayii</name>
    <name type="common">Gray's grenadier anchovy</name>
    <dbReference type="NCBI Taxonomy" id="363190"/>
    <lineage>
        <taxon>Eukaryota</taxon>
        <taxon>Metazoa</taxon>
        <taxon>Chordata</taxon>
        <taxon>Craniata</taxon>
        <taxon>Vertebrata</taxon>
        <taxon>Euteleostomi</taxon>
        <taxon>Actinopterygii</taxon>
        <taxon>Neopterygii</taxon>
        <taxon>Teleostei</taxon>
        <taxon>Clupei</taxon>
        <taxon>Clupeiformes</taxon>
        <taxon>Clupeoidei</taxon>
        <taxon>Engraulidae</taxon>
        <taxon>Coilinae</taxon>
        <taxon>Coilia</taxon>
    </lineage>
</organism>
<keyword evidence="1 4" id="KW-0732">Signal</keyword>
<feature type="chain" id="PRO_5044876627" description="ZP domain-containing protein" evidence="4">
    <location>
        <begin position="26"/>
        <end position="702"/>
    </location>
</feature>
<evidence type="ECO:0000256" key="1">
    <source>
        <dbReference type="ARBA" id="ARBA00022729"/>
    </source>
</evidence>
<dbReference type="EMBL" id="JBHFQA010000013">
    <property type="protein sequence ID" value="KAL2088951.1"/>
    <property type="molecule type" value="Genomic_DNA"/>
</dbReference>
<name>A0ABD1JQ18_9TELE</name>
<feature type="region of interest" description="Disordered" evidence="3">
    <location>
        <begin position="649"/>
        <end position="678"/>
    </location>
</feature>
<dbReference type="Proteomes" id="UP001591681">
    <property type="component" value="Unassembled WGS sequence"/>
</dbReference>
<dbReference type="PROSITE" id="PS51034">
    <property type="entry name" value="ZP_2"/>
    <property type="match status" value="1"/>
</dbReference>
<dbReference type="Pfam" id="PF23344">
    <property type="entry name" value="ZP-N"/>
    <property type="match status" value="1"/>
</dbReference>
<comment type="caution">
    <text evidence="6">The sequence shown here is derived from an EMBL/GenBank/DDBJ whole genome shotgun (WGS) entry which is preliminary data.</text>
</comment>
<reference evidence="6 7" key="1">
    <citation type="submission" date="2024-09" db="EMBL/GenBank/DDBJ databases">
        <title>A chromosome-level genome assembly of Gray's grenadier anchovy, Coilia grayii.</title>
        <authorList>
            <person name="Fu Z."/>
        </authorList>
    </citation>
    <scope>NUCLEOTIDE SEQUENCE [LARGE SCALE GENOMIC DNA]</scope>
    <source>
        <strain evidence="6">G4</strain>
        <tissue evidence="6">Muscle</tissue>
    </source>
</reference>
<accession>A0ABD1JQ18</accession>
<dbReference type="Gene3D" id="2.60.40.3210">
    <property type="entry name" value="Zona pellucida, ZP-N domain"/>
    <property type="match status" value="1"/>
</dbReference>
<proteinExistence type="predicted"/>
<dbReference type="InterPro" id="IPR055356">
    <property type="entry name" value="ZP-N"/>
</dbReference>
<evidence type="ECO:0000259" key="5">
    <source>
        <dbReference type="PROSITE" id="PS51034"/>
    </source>
</evidence>
<feature type="domain" description="ZP" evidence="5">
    <location>
        <begin position="362"/>
        <end position="613"/>
    </location>
</feature>
<evidence type="ECO:0000313" key="7">
    <source>
        <dbReference type="Proteomes" id="UP001591681"/>
    </source>
</evidence>
<dbReference type="PANTHER" id="PTHR14002">
    <property type="entry name" value="ENDOGLIN/TGF-BETA RECEPTOR TYPE III"/>
    <property type="match status" value="1"/>
</dbReference>
<feature type="signal peptide" evidence="4">
    <location>
        <begin position="1"/>
        <end position="25"/>
    </location>
</feature>
<keyword evidence="7" id="KW-1185">Reference proteome</keyword>
<feature type="compositionally biased region" description="Low complexity" evidence="3">
    <location>
        <begin position="649"/>
        <end position="661"/>
    </location>
</feature>
<dbReference type="SMART" id="SM00241">
    <property type="entry name" value="ZP"/>
    <property type="match status" value="1"/>
</dbReference>